<dbReference type="UniPathway" id="UPA00077">
    <property type="reaction ID" value="UER00158"/>
</dbReference>
<dbReference type="CDD" id="cd00209">
    <property type="entry name" value="DHFR"/>
    <property type="match status" value="1"/>
</dbReference>
<dbReference type="EMBL" id="MCFK01008897">
    <property type="protein sequence ID" value="RKF55534.1"/>
    <property type="molecule type" value="Genomic_DNA"/>
</dbReference>
<dbReference type="PROSITE" id="PS00075">
    <property type="entry name" value="DHFR_1"/>
    <property type="match status" value="1"/>
</dbReference>
<dbReference type="InterPro" id="IPR017925">
    <property type="entry name" value="DHFR_CS"/>
</dbReference>
<dbReference type="GO" id="GO:0050661">
    <property type="term" value="F:NADP binding"/>
    <property type="evidence" value="ECO:0007669"/>
    <property type="project" value="InterPro"/>
</dbReference>
<dbReference type="PROSITE" id="PS51330">
    <property type="entry name" value="DHFR_2"/>
    <property type="match status" value="1"/>
</dbReference>
<proteinExistence type="inferred from homology"/>
<feature type="domain" description="DHFR" evidence="8">
    <location>
        <begin position="9"/>
        <end position="229"/>
    </location>
</feature>
<evidence type="ECO:0000256" key="7">
    <source>
        <dbReference type="RuleBase" id="RU004474"/>
    </source>
</evidence>
<keyword evidence="6" id="KW-0560">Oxidoreductase</keyword>
<dbReference type="PANTHER" id="PTHR48069:SF3">
    <property type="entry name" value="DIHYDROFOLATE REDUCTASE"/>
    <property type="match status" value="1"/>
</dbReference>
<dbReference type="GO" id="GO:0005739">
    <property type="term" value="C:mitochondrion"/>
    <property type="evidence" value="ECO:0007669"/>
    <property type="project" value="TreeGrafter"/>
</dbReference>
<dbReference type="AlphaFoldDB" id="A0A420HDL3"/>
<dbReference type="GO" id="GO:0004146">
    <property type="term" value="F:dihydrofolate reductase activity"/>
    <property type="evidence" value="ECO:0007669"/>
    <property type="project" value="UniProtKB-EC"/>
</dbReference>
<keyword evidence="4" id="KW-0554">One-carbon metabolism</keyword>
<evidence type="ECO:0000256" key="3">
    <source>
        <dbReference type="ARBA" id="ARBA00018886"/>
    </source>
</evidence>
<evidence type="ECO:0000256" key="1">
    <source>
        <dbReference type="ARBA" id="ARBA00004903"/>
    </source>
</evidence>
<keyword evidence="5" id="KW-0521">NADP</keyword>
<dbReference type="STRING" id="212602.A0A420HDL3"/>
<dbReference type="PANTHER" id="PTHR48069">
    <property type="entry name" value="DIHYDROFOLATE REDUCTASE"/>
    <property type="match status" value="1"/>
</dbReference>
<name>A0A420HDL3_9PEZI</name>
<dbReference type="PRINTS" id="PR00070">
    <property type="entry name" value="DHFR"/>
</dbReference>
<protein>
    <recommendedName>
        <fullName evidence="3">Dihydrofolate reductase</fullName>
        <ecNumber evidence="2">1.5.1.3</ecNumber>
    </recommendedName>
</protein>
<dbReference type="InterPro" id="IPR024072">
    <property type="entry name" value="DHFR-like_dom_sf"/>
</dbReference>
<dbReference type="InterPro" id="IPR001796">
    <property type="entry name" value="DHFR_dom"/>
</dbReference>
<comment type="similarity">
    <text evidence="7">Belongs to the dihydrofolate reductase family.</text>
</comment>
<dbReference type="Proteomes" id="UP000286134">
    <property type="component" value="Unassembled WGS sequence"/>
</dbReference>
<comment type="caution">
    <text evidence="9">The sequence shown here is derived from an EMBL/GenBank/DDBJ whole genome shotgun (WGS) entry which is preliminary data.</text>
</comment>
<dbReference type="Pfam" id="PF00186">
    <property type="entry name" value="DHFR_1"/>
    <property type="match status" value="1"/>
</dbReference>
<dbReference type="SUPFAM" id="SSF53597">
    <property type="entry name" value="Dihydrofolate reductase-like"/>
    <property type="match status" value="1"/>
</dbReference>
<evidence type="ECO:0000259" key="8">
    <source>
        <dbReference type="PROSITE" id="PS51330"/>
    </source>
</evidence>
<evidence type="ECO:0000313" key="9">
    <source>
        <dbReference type="EMBL" id="RKF55534.1"/>
    </source>
</evidence>
<dbReference type="Gene3D" id="3.40.430.10">
    <property type="entry name" value="Dihydrofolate Reductase, subunit A"/>
    <property type="match status" value="1"/>
</dbReference>
<keyword evidence="10" id="KW-1185">Reference proteome</keyword>
<evidence type="ECO:0000256" key="2">
    <source>
        <dbReference type="ARBA" id="ARBA00012856"/>
    </source>
</evidence>
<comment type="pathway">
    <text evidence="1">Cofactor biosynthesis; tetrahydrofolate biosynthesis; 5,6,7,8-tetrahydrofolate from 7,8-dihydrofolate: step 1/1.</text>
</comment>
<dbReference type="GO" id="GO:0046654">
    <property type="term" value="P:tetrahydrofolate biosynthetic process"/>
    <property type="evidence" value="ECO:0007669"/>
    <property type="project" value="UniProtKB-UniPathway"/>
</dbReference>
<evidence type="ECO:0000313" key="10">
    <source>
        <dbReference type="Proteomes" id="UP000286134"/>
    </source>
</evidence>
<dbReference type="GO" id="GO:0046655">
    <property type="term" value="P:folic acid metabolic process"/>
    <property type="evidence" value="ECO:0007669"/>
    <property type="project" value="TreeGrafter"/>
</dbReference>
<dbReference type="GO" id="GO:0006730">
    <property type="term" value="P:one-carbon metabolic process"/>
    <property type="evidence" value="ECO:0007669"/>
    <property type="project" value="UniProtKB-KW"/>
</dbReference>
<organism evidence="9 10">
    <name type="scientific">Erysiphe neolycopersici</name>
    <dbReference type="NCBI Taxonomy" id="212602"/>
    <lineage>
        <taxon>Eukaryota</taxon>
        <taxon>Fungi</taxon>
        <taxon>Dikarya</taxon>
        <taxon>Ascomycota</taxon>
        <taxon>Pezizomycotina</taxon>
        <taxon>Leotiomycetes</taxon>
        <taxon>Erysiphales</taxon>
        <taxon>Erysiphaceae</taxon>
        <taxon>Erysiphe</taxon>
    </lineage>
</organism>
<evidence type="ECO:0000256" key="4">
    <source>
        <dbReference type="ARBA" id="ARBA00022563"/>
    </source>
</evidence>
<evidence type="ECO:0000256" key="5">
    <source>
        <dbReference type="ARBA" id="ARBA00022857"/>
    </source>
</evidence>
<dbReference type="EC" id="1.5.1.3" evidence="2"/>
<gene>
    <name evidence="9" type="ORF">OnM2_088055</name>
</gene>
<dbReference type="GO" id="GO:0046452">
    <property type="term" value="P:dihydrofolate metabolic process"/>
    <property type="evidence" value="ECO:0007669"/>
    <property type="project" value="TreeGrafter"/>
</dbReference>
<evidence type="ECO:0000256" key="6">
    <source>
        <dbReference type="ARBA" id="ARBA00023002"/>
    </source>
</evidence>
<sequence>MSTTATAHELTLIVAATTLMGIGKAGTLPWAGLQKEMAYFARVTKKVPSAKTTSTLRQNVVIMGRKTWDSIPPRYRPLADRINIVITRNKLVAGESNVMGEDDEKIKYHQSRKNLIFVNSLESALEATTISKTIKPERIFVIGGAQIYEAALQMKEAKRILLTRILNDFDFDTKFPLTLNQDGTVQGDASYGWEKKSQKELSQWTGETNSTAGVQEENDIQYLYEMWERNEDK</sequence>
<accession>A0A420HDL3</accession>
<dbReference type="InterPro" id="IPR012259">
    <property type="entry name" value="DHFR"/>
</dbReference>
<dbReference type="OrthoDB" id="414698at2759"/>
<reference evidence="9 10" key="1">
    <citation type="journal article" date="2018" name="BMC Genomics">
        <title>Comparative genome analyses reveal sequence features reflecting distinct modes of host-adaptation between dicot and monocot powdery mildew.</title>
        <authorList>
            <person name="Wu Y."/>
            <person name="Ma X."/>
            <person name="Pan Z."/>
            <person name="Kale S.D."/>
            <person name="Song Y."/>
            <person name="King H."/>
            <person name="Zhang Q."/>
            <person name="Presley C."/>
            <person name="Deng X."/>
            <person name="Wei C.I."/>
            <person name="Xiao S."/>
        </authorList>
    </citation>
    <scope>NUCLEOTIDE SEQUENCE [LARGE SCALE GENOMIC DNA]</scope>
    <source>
        <strain evidence="9">UMSG2</strain>
    </source>
</reference>